<evidence type="ECO:0000259" key="3">
    <source>
        <dbReference type="PROSITE" id="PS51319"/>
    </source>
</evidence>
<evidence type="ECO:0000313" key="5">
    <source>
        <dbReference type="Proteomes" id="UP000001861"/>
    </source>
</evidence>
<dbReference type="GO" id="GO:0000785">
    <property type="term" value="C:chromatin"/>
    <property type="evidence" value="ECO:0007669"/>
    <property type="project" value="TreeGrafter"/>
</dbReference>
<dbReference type="Pfam" id="PF08711">
    <property type="entry name" value="Med26"/>
    <property type="match status" value="1"/>
</dbReference>
<comment type="subcellular location">
    <subcellularLocation>
        <location evidence="1">Nucleus</location>
    </subcellularLocation>
</comment>
<dbReference type="GO" id="GO:0072357">
    <property type="term" value="C:PTW/PP1 phosphatase complex"/>
    <property type="evidence" value="ECO:0007669"/>
    <property type="project" value="TreeGrafter"/>
</dbReference>
<feature type="compositionally biased region" description="Gly residues" evidence="2">
    <location>
        <begin position="321"/>
        <end position="330"/>
    </location>
</feature>
<feature type="domain" description="TFIIS N-terminal" evidence="3">
    <location>
        <begin position="85"/>
        <end position="163"/>
    </location>
</feature>
<keyword evidence="1" id="KW-0539">Nucleus</keyword>
<dbReference type="OrthoDB" id="6159439at2759"/>
<sequence length="608" mass="65907">MQQQQEQQRKEQEALERKEKFQTNVRSLLQTFSGGGSVNALVKLINDYGVTEVDAPMRLEILNKMRDNAGNHYFRAWSEKPAAVEITREWLKAAAKGEKPNLEETIMPLLHVIDRLPFTLETLTASKIGKVVRYINKETAFSPAIKDMASNLESRWRQMLTKAGPDSKAPPDSAEDPKSKKRKLNDIAASKGTAAPSGASAGAPPAKKPAVGTATSSKPVVKKEGTTSVKPPSTTNGPKDAKTDTSFFSAPKAKPKTKLPSFKKAPLPAGATVKKEEPNPNVAQPSAVDPFQELLKSMKPRKDSPAIGTPPAVAATPPGQGQVGQPGIGKNGKPKKVVKWAPDEQLEAIRWIERAVYDDDPLHGTRTAHNFRDLDRGEGAALHTAVFEELVDWSEPQPLELEPDVDHPRGLQSEEAAIQEKREQTALSALYMSAALIPETPGEPASVLSEEEVDANVTHMTAGPVNDSEFWVQEVGYMQHQATVPSATSVTPTPGATANNPNVALLIQQLAMGGNALEQQTATINSAVAAMPSDQLAHLLSQLQGNAGMTTQYGQAPYGDDQNPAWSATPNHFPPPAEYGQGYHDDSEQGRHQWRVSLHKEGEHQMFH</sequence>
<reference evidence="4 5" key="1">
    <citation type="journal article" date="2010" name="Proc. Natl. Acad. Sci. U.S.A.">
        <title>Insights into evolution of multicellular fungi from the assembled chromosomes of the mushroom Coprinopsis cinerea (Coprinus cinereus).</title>
        <authorList>
            <person name="Stajich J.E."/>
            <person name="Wilke S.K."/>
            <person name="Ahren D."/>
            <person name="Au C.H."/>
            <person name="Birren B.W."/>
            <person name="Borodovsky M."/>
            <person name="Burns C."/>
            <person name="Canback B."/>
            <person name="Casselton L.A."/>
            <person name="Cheng C.K."/>
            <person name="Deng J."/>
            <person name="Dietrich F.S."/>
            <person name="Fargo D.C."/>
            <person name="Farman M.L."/>
            <person name="Gathman A.C."/>
            <person name="Goldberg J."/>
            <person name="Guigo R."/>
            <person name="Hoegger P.J."/>
            <person name="Hooker J.B."/>
            <person name="Huggins A."/>
            <person name="James T.Y."/>
            <person name="Kamada T."/>
            <person name="Kilaru S."/>
            <person name="Kodira C."/>
            <person name="Kues U."/>
            <person name="Kupfer D."/>
            <person name="Kwan H.S."/>
            <person name="Lomsadze A."/>
            <person name="Li W."/>
            <person name="Lilly W.W."/>
            <person name="Ma L.J."/>
            <person name="Mackey A.J."/>
            <person name="Manning G."/>
            <person name="Martin F."/>
            <person name="Muraguchi H."/>
            <person name="Natvig D.O."/>
            <person name="Palmerini H."/>
            <person name="Ramesh M.A."/>
            <person name="Rehmeyer C.J."/>
            <person name="Roe B.A."/>
            <person name="Shenoy N."/>
            <person name="Stanke M."/>
            <person name="Ter-Hovhannisyan V."/>
            <person name="Tunlid A."/>
            <person name="Velagapudi R."/>
            <person name="Vision T.J."/>
            <person name="Zeng Q."/>
            <person name="Zolan M.E."/>
            <person name="Pukkila P.J."/>
        </authorList>
    </citation>
    <scope>NUCLEOTIDE SEQUENCE [LARGE SCALE GENOMIC DNA]</scope>
    <source>
        <strain evidence="5">Okayama-7 / 130 / ATCC MYA-4618 / FGSC 9003</strain>
    </source>
</reference>
<dbReference type="RefSeq" id="XP_001841236.2">
    <property type="nucleotide sequence ID" value="XM_001841184.2"/>
</dbReference>
<accession>A8PGK9</accession>
<dbReference type="OMA" id="HTRGREI"/>
<dbReference type="HOGENOM" id="CLU_449050_0_0_1"/>
<dbReference type="Proteomes" id="UP000001861">
    <property type="component" value="Unassembled WGS sequence"/>
</dbReference>
<feature type="region of interest" description="Disordered" evidence="2">
    <location>
        <begin position="300"/>
        <end position="335"/>
    </location>
</feature>
<dbReference type="InterPro" id="IPR035441">
    <property type="entry name" value="TFIIS/LEDGF_dom_sf"/>
</dbReference>
<protein>
    <recommendedName>
        <fullName evidence="3">TFIIS N-terminal domain-containing protein</fullName>
    </recommendedName>
</protein>
<dbReference type="InterPro" id="IPR017923">
    <property type="entry name" value="TFIIS_N"/>
</dbReference>
<comment type="caution">
    <text evidence="4">The sequence shown here is derived from an EMBL/GenBank/DDBJ whole genome shotgun (WGS) entry which is preliminary data.</text>
</comment>
<dbReference type="InParanoid" id="A8PGK9"/>
<proteinExistence type="predicted"/>
<dbReference type="GO" id="GO:0005634">
    <property type="term" value="C:nucleus"/>
    <property type="evidence" value="ECO:0007669"/>
    <property type="project" value="UniProtKB-SubCell"/>
</dbReference>
<dbReference type="SUPFAM" id="SSF47676">
    <property type="entry name" value="Conserved domain common to transcription factors TFIIS, elongin A, CRSP70"/>
    <property type="match status" value="1"/>
</dbReference>
<evidence type="ECO:0000256" key="2">
    <source>
        <dbReference type="SAM" id="MobiDB-lite"/>
    </source>
</evidence>
<evidence type="ECO:0000313" key="4">
    <source>
        <dbReference type="EMBL" id="EAU80599.2"/>
    </source>
</evidence>
<dbReference type="AlphaFoldDB" id="A8PGK9"/>
<organism evidence="4 5">
    <name type="scientific">Coprinopsis cinerea (strain Okayama-7 / 130 / ATCC MYA-4618 / FGSC 9003)</name>
    <name type="common">Inky cap fungus</name>
    <name type="synonym">Hormographiella aspergillata</name>
    <dbReference type="NCBI Taxonomy" id="240176"/>
    <lineage>
        <taxon>Eukaryota</taxon>
        <taxon>Fungi</taxon>
        <taxon>Dikarya</taxon>
        <taxon>Basidiomycota</taxon>
        <taxon>Agaricomycotina</taxon>
        <taxon>Agaricomycetes</taxon>
        <taxon>Agaricomycetidae</taxon>
        <taxon>Agaricales</taxon>
        <taxon>Agaricineae</taxon>
        <taxon>Psathyrellaceae</taxon>
        <taxon>Coprinopsis</taxon>
    </lineage>
</organism>
<dbReference type="GO" id="GO:0008157">
    <property type="term" value="F:protein phosphatase 1 binding"/>
    <property type="evidence" value="ECO:0007669"/>
    <property type="project" value="TreeGrafter"/>
</dbReference>
<dbReference type="GeneID" id="6017913"/>
<dbReference type="Gene3D" id="1.20.930.10">
    <property type="entry name" value="Conserved domain common to transcription factors TFIIS, elongin A, CRSP70"/>
    <property type="match status" value="1"/>
</dbReference>
<feature type="compositionally biased region" description="Low complexity" evidence="2">
    <location>
        <begin position="305"/>
        <end position="320"/>
    </location>
</feature>
<name>A8PGK9_COPC7</name>
<dbReference type="VEuPathDB" id="FungiDB:CC1G_11399"/>
<dbReference type="eggNOG" id="ENOG502QQ2I">
    <property type="taxonomic scope" value="Eukaryota"/>
</dbReference>
<gene>
    <name evidence="4" type="ORF">CC1G_11399</name>
</gene>
<keyword evidence="5" id="KW-1185">Reference proteome</keyword>
<feature type="compositionally biased region" description="Low complexity" evidence="2">
    <location>
        <begin position="188"/>
        <end position="215"/>
    </location>
</feature>
<dbReference type="PANTHER" id="PTHR46557:SF1">
    <property type="entry name" value="SERINE_THREONINE-PROTEIN PHOSPHATASE 1 REGULATORY SUBUNIT 10"/>
    <property type="match status" value="1"/>
</dbReference>
<evidence type="ECO:0000256" key="1">
    <source>
        <dbReference type="PROSITE-ProRule" id="PRU00649"/>
    </source>
</evidence>
<dbReference type="EMBL" id="AACS02000005">
    <property type="protein sequence ID" value="EAU80599.2"/>
    <property type="molecule type" value="Genomic_DNA"/>
</dbReference>
<feature type="compositionally biased region" description="Polar residues" evidence="2">
    <location>
        <begin position="226"/>
        <end position="237"/>
    </location>
</feature>
<dbReference type="STRING" id="240176.A8PGK9"/>
<dbReference type="KEGG" id="cci:CC1G_11399"/>
<dbReference type="PANTHER" id="PTHR46557">
    <property type="entry name" value="SERINE/THREONINE-PROTEIN PHOSPHATASE 1 REGULATORY SUBUNIT 10-RELATED"/>
    <property type="match status" value="1"/>
</dbReference>
<feature type="region of interest" description="Disordered" evidence="2">
    <location>
        <begin position="162"/>
        <end position="287"/>
    </location>
</feature>
<dbReference type="PROSITE" id="PS51319">
    <property type="entry name" value="TFIIS_N"/>
    <property type="match status" value="1"/>
</dbReference>